<dbReference type="STRING" id="554055.A0A2P6VE52"/>
<dbReference type="GO" id="GO:0016567">
    <property type="term" value="P:protein ubiquitination"/>
    <property type="evidence" value="ECO:0007669"/>
    <property type="project" value="TreeGrafter"/>
</dbReference>
<proteinExistence type="inferred from homology"/>
<dbReference type="Proteomes" id="UP000239649">
    <property type="component" value="Unassembled WGS sequence"/>
</dbReference>
<accession>A0A2P6VE52</accession>
<dbReference type="Pfam" id="PF02151">
    <property type="entry name" value="UVR"/>
    <property type="match status" value="1"/>
</dbReference>
<dbReference type="PANTHER" id="PTHR15160">
    <property type="entry name" value="VON HIPPEL-LINDAU PROTEIN"/>
    <property type="match status" value="1"/>
</dbReference>
<dbReference type="SUPFAM" id="SSF103256">
    <property type="entry name" value="Hypothetical protein TM0160"/>
    <property type="match status" value="1"/>
</dbReference>
<dbReference type="InterPro" id="IPR001943">
    <property type="entry name" value="UVR_dom"/>
</dbReference>
<reference evidence="5 6" key="1">
    <citation type="journal article" date="2018" name="Plant J.">
        <title>Genome sequences of Chlorella sorokiniana UTEX 1602 and Micractinium conductrix SAG 241.80: implications to maltose excretion by a green alga.</title>
        <authorList>
            <person name="Arriola M.B."/>
            <person name="Velmurugan N."/>
            <person name="Zhang Y."/>
            <person name="Plunkett M.H."/>
            <person name="Hondzo H."/>
            <person name="Barney B.M."/>
        </authorList>
    </citation>
    <scope>NUCLEOTIDE SEQUENCE [LARGE SCALE GENOMIC DNA]</scope>
    <source>
        <strain evidence="5 6">SAG 241.80</strain>
    </source>
</reference>
<dbReference type="InterPro" id="IPR003729">
    <property type="entry name" value="Bi_nuclease_dom"/>
</dbReference>
<feature type="domain" description="UVR" evidence="3">
    <location>
        <begin position="263"/>
        <end position="298"/>
    </location>
</feature>
<dbReference type="PANTHER" id="PTHR15160:SF1">
    <property type="entry name" value="VON HIPPEL-LINDAU DISEASE TUMOR SUPPRESSOR"/>
    <property type="match status" value="1"/>
</dbReference>
<sequence length="310" mass="34098">MQLMLGGSLRVALKNPDQLELLRWEERGKQVAADVAEALAFLYSRNVMHNDLKLGVRATDKHGQVVLLKLKESAVLLPVYIGEFECTSLVKEINKKPTPRPLTHDLMKTMLETLGFRVTMVRITALVGNTYHARVHLARGRRQRLGEAAEASMPAEVDIDARPSDAVNLAVRFGATIYVNREVGAKMGHPVHAFVESGSAGGGSNGSGAGEQHAEVVRSCREEIMAYSDPTIMHKLQLQLAIAEERFEDATALRDAIDKILASDRALSLVVAMETAIEDGRFEEASRLRDEFKALRKAQQLSSSEISDLS</sequence>
<dbReference type="GO" id="GO:0005634">
    <property type="term" value="C:nucleus"/>
    <property type="evidence" value="ECO:0007669"/>
    <property type="project" value="TreeGrafter"/>
</dbReference>
<evidence type="ECO:0000256" key="2">
    <source>
        <dbReference type="ARBA" id="ARBA00025428"/>
    </source>
</evidence>
<comment type="caution">
    <text evidence="5">The sequence shown here is derived from an EMBL/GenBank/DDBJ whole genome shotgun (WGS) entry which is preliminary data.</text>
</comment>
<dbReference type="PROSITE" id="PS50151">
    <property type="entry name" value="UVR"/>
    <property type="match status" value="1"/>
</dbReference>
<comment type="similarity">
    <text evidence="1">Belongs to the bifunctional nuclease family.</text>
</comment>
<dbReference type="AlphaFoldDB" id="A0A2P6VE52"/>
<name>A0A2P6VE52_9CHLO</name>
<evidence type="ECO:0000256" key="1">
    <source>
        <dbReference type="ARBA" id="ARBA00009095"/>
    </source>
</evidence>
<comment type="function">
    <text evidence="2">Bifunctional nuclease with both RNase and DNase activities. Involved in basal defense response. Participates in abscisic acid-derived callose deposition following infection by a necrotrophic pathogen.</text>
</comment>
<dbReference type="InterPro" id="IPR011009">
    <property type="entry name" value="Kinase-like_dom_sf"/>
</dbReference>
<gene>
    <name evidence="5" type="ORF">C2E20_4128</name>
</gene>
<evidence type="ECO:0000313" key="5">
    <source>
        <dbReference type="EMBL" id="PSC72358.1"/>
    </source>
</evidence>
<evidence type="ECO:0000259" key="4">
    <source>
        <dbReference type="PROSITE" id="PS51658"/>
    </source>
</evidence>
<keyword evidence="6" id="KW-1185">Reference proteome</keyword>
<dbReference type="GO" id="GO:0030891">
    <property type="term" value="C:VCB complex"/>
    <property type="evidence" value="ECO:0007669"/>
    <property type="project" value="TreeGrafter"/>
</dbReference>
<dbReference type="Pfam" id="PF02577">
    <property type="entry name" value="BFN_dom"/>
    <property type="match status" value="1"/>
</dbReference>
<organism evidence="5 6">
    <name type="scientific">Micractinium conductrix</name>
    <dbReference type="NCBI Taxonomy" id="554055"/>
    <lineage>
        <taxon>Eukaryota</taxon>
        <taxon>Viridiplantae</taxon>
        <taxon>Chlorophyta</taxon>
        <taxon>core chlorophytes</taxon>
        <taxon>Trebouxiophyceae</taxon>
        <taxon>Chlorellales</taxon>
        <taxon>Chlorellaceae</taxon>
        <taxon>Chlorella clade</taxon>
        <taxon>Micractinium</taxon>
    </lineage>
</organism>
<feature type="domain" description="BFN" evidence="4">
    <location>
        <begin position="48"/>
        <end position="191"/>
    </location>
</feature>
<dbReference type="EMBL" id="LHPF02000010">
    <property type="protein sequence ID" value="PSC72358.1"/>
    <property type="molecule type" value="Genomic_DNA"/>
</dbReference>
<evidence type="ECO:0000259" key="3">
    <source>
        <dbReference type="PROSITE" id="PS50151"/>
    </source>
</evidence>
<dbReference type="SUPFAM" id="SSF56112">
    <property type="entry name" value="Protein kinase-like (PK-like)"/>
    <property type="match status" value="1"/>
</dbReference>
<dbReference type="Gene3D" id="3.10.690.10">
    <property type="entry name" value="Bifunctional nuclease domain"/>
    <property type="match status" value="1"/>
</dbReference>
<dbReference type="GO" id="GO:0004518">
    <property type="term" value="F:nuclease activity"/>
    <property type="evidence" value="ECO:0007669"/>
    <property type="project" value="InterPro"/>
</dbReference>
<dbReference type="OrthoDB" id="566255at2759"/>
<dbReference type="InterPro" id="IPR036104">
    <property type="entry name" value="BFN_sf"/>
</dbReference>
<dbReference type="PROSITE" id="PS51658">
    <property type="entry name" value="BFN"/>
    <property type="match status" value="1"/>
</dbReference>
<protein>
    <submittedName>
        <fullName evidence="5">DUF151 domain-containing</fullName>
    </submittedName>
</protein>
<evidence type="ECO:0000313" key="6">
    <source>
        <dbReference type="Proteomes" id="UP000239649"/>
    </source>
</evidence>